<proteinExistence type="predicted"/>
<dbReference type="EMBL" id="CP017839">
    <property type="protein sequence ID" value="APA96486.1"/>
    <property type="molecule type" value="Genomic_DNA"/>
</dbReference>
<name>A0ABC8AQY0_9NOCA</name>
<gene>
    <name evidence="2" type="ORF">NS506_02421</name>
</gene>
<reference evidence="2 3" key="1">
    <citation type="submission" date="2016-10" db="EMBL/GenBank/DDBJ databases">
        <title>Genome sequence of Nocardia seriolae strain EM150506, isolated from Anguila japonica.</title>
        <authorList>
            <person name="Han H.-J."/>
        </authorList>
    </citation>
    <scope>NUCLEOTIDE SEQUENCE [LARGE SCALE GENOMIC DNA]</scope>
    <source>
        <strain evidence="2 3">EM150506</strain>
    </source>
</reference>
<organism evidence="2 3">
    <name type="scientific">Nocardia seriolae</name>
    <dbReference type="NCBI Taxonomy" id="37332"/>
    <lineage>
        <taxon>Bacteria</taxon>
        <taxon>Bacillati</taxon>
        <taxon>Actinomycetota</taxon>
        <taxon>Actinomycetes</taxon>
        <taxon>Mycobacteriales</taxon>
        <taxon>Nocardiaceae</taxon>
        <taxon>Nocardia</taxon>
    </lineage>
</organism>
<evidence type="ECO:0000256" key="1">
    <source>
        <dbReference type="SAM" id="SignalP"/>
    </source>
</evidence>
<dbReference type="Proteomes" id="UP000180166">
    <property type="component" value="Chromosome"/>
</dbReference>
<evidence type="ECO:0008006" key="4">
    <source>
        <dbReference type="Google" id="ProtNLM"/>
    </source>
</evidence>
<feature type="signal peptide" evidence="1">
    <location>
        <begin position="1"/>
        <end position="31"/>
    </location>
</feature>
<keyword evidence="1" id="KW-0732">Signal</keyword>
<evidence type="ECO:0000313" key="2">
    <source>
        <dbReference type="EMBL" id="APA96486.1"/>
    </source>
</evidence>
<evidence type="ECO:0000313" key="3">
    <source>
        <dbReference type="Proteomes" id="UP000180166"/>
    </source>
</evidence>
<sequence length="259" mass="25758">MKHRLRTRLATGLTIAAMAGATGYAAAPALAEPIDGTGPAAAGEVDPGSNPGVAVDELQPLSLTSDIGKLLETANAGLRSLGVQPFLIPTAAAFCSQIPGVPLGIVPGVAGAIPGPYTPILGDLTVLGLDLNAVKSGQVLYGFAPAGIGDDSETKSGMSVAWLNMSNFQGGINSMGSPTDVIVDGIARQAADLGPIVEAAAAPFIKMVSDALNSLPQAGIRAATVDTGQGLVLSMVVGSVSHSSGTCYFLPTVGIQNVG</sequence>
<dbReference type="KEGG" id="nsr:NS506_02421"/>
<accession>A0ABC8AQY0</accession>
<protein>
    <recommendedName>
        <fullName evidence="4">Secreted protein</fullName>
    </recommendedName>
</protein>
<feature type="chain" id="PRO_5044755302" description="Secreted protein" evidence="1">
    <location>
        <begin position="32"/>
        <end position="259"/>
    </location>
</feature>
<dbReference type="AlphaFoldDB" id="A0ABC8AQY0"/>